<dbReference type="EMBL" id="PDCK01000041">
    <property type="protein sequence ID" value="PRQ44511.1"/>
    <property type="molecule type" value="Genomic_DNA"/>
</dbReference>
<evidence type="ECO:0000256" key="3">
    <source>
        <dbReference type="ARBA" id="ARBA00022946"/>
    </source>
</evidence>
<name>A0A2P6RDK9_ROSCH</name>
<dbReference type="InterPro" id="IPR003690">
    <property type="entry name" value="MTERF"/>
</dbReference>
<evidence type="ECO:0000256" key="1">
    <source>
        <dbReference type="ARBA" id="ARBA00007692"/>
    </source>
</evidence>
<evidence type="ECO:0000256" key="2">
    <source>
        <dbReference type="ARBA" id="ARBA00022472"/>
    </source>
</evidence>
<comment type="similarity">
    <text evidence="1">Belongs to the mTERF family.</text>
</comment>
<reference evidence="4 5" key="1">
    <citation type="journal article" date="2018" name="Nat. Genet.">
        <title>The Rosa genome provides new insights in the design of modern roses.</title>
        <authorList>
            <person name="Bendahmane M."/>
        </authorList>
    </citation>
    <scope>NUCLEOTIDE SEQUENCE [LARGE SCALE GENOMIC DNA]</scope>
    <source>
        <strain evidence="5">cv. Old Blush</strain>
    </source>
</reference>
<proteinExistence type="inferred from homology"/>
<dbReference type="STRING" id="74649.A0A2P6RDK9"/>
<dbReference type="PANTHER" id="PTHR13068:SF38">
    <property type="entry name" value="TRANSCRIPTION TERMINATION FACTOR FAMILY PROTEIN"/>
    <property type="match status" value="1"/>
</dbReference>
<dbReference type="SMART" id="SM00733">
    <property type="entry name" value="Mterf"/>
    <property type="match status" value="5"/>
</dbReference>
<keyword evidence="2" id="KW-0805">Transcription regulation</keyword>
<evidence type="ECO:0000313" key="5">
    <source>
        <dbReference type="Proteomes" id="UP000238479"/>
    </source>
</evidence>
<accession>A0A2P6RDK9</accession>
<dbReference type="Gramene" id="PRQ44511">
    <property type="protein sequence ID" value="PRQ44511"/>
    <property type="gene ID" value="RchiOBHm_Chr3g0480081"/>
</dbReference>
<keyword evidence="2" id="KW-0806">Transcription termination</keyword>
<gene>
    <name evidence="4" type="ORF">RchiOBHm_Chr3g0480081</name>
</gene>
<dbReference type="Gene3D" id="1.25.70.10">
    <property type="entry name" value="Transcription termination factor 3, mitochondrial"/>
    <property type="match status" value="2"/>
</dbReference>
<keyword evidence="3" id="KW-0809">Transit peptide</keyword>
<dbReference type="InterPro" id="IPR038538">
    <property type="entry name" value="MTERF_sf"/>
</dbReference>
<organism evidence="4 5">
    <name type="scientific">Rosa chinensis</name>
    <name type="common">China rose</name>
    <dbReference type="NCBI Taxonomy" id="74649"/>
    <lineage>
        <taxon>Eukaryota</taxon>
        <taxon>Viridiplantae</taxon>
        <taxon>Streptophyta</taxon>
        <taxon>Embryophyta</taxon>
        <taxon>Tracheophyta</taxon>
        <taxon>Spermatophyta</taxon>
        <taxon>Magnoliopsida</taxon>
        <taxon>eudicotyledons</taxon>
        <taxon>Gunneridae</taxon>
        <taxon>Pentapetalae</taxon>
        <taxon>rosids</taxon>
        <taxon>fabids</taxon>
        <taxon>Rosales</taxon>
        <taxon>Rosaceae</taxon>
        <taxon>Rosoideae</taxon>
        <taxon>Rosoideae incertae sedis</taxon>
        <taxon>Rosa</taxon>
    </lineage>
</organism>
<keyword evidence="5" id="KW-1185">Reference proteome</keyword>
<sequence length="589" mass="66943">MTHLHSLRNASILKWVSSNIAQNHLRSSRTPLQPIGSFPNSHAIRLYGTKTALEAENPENLDITSTSSGKNGGGISRVIRKEAQAALLEYLHCTRGLQFMDAENMSKNSPQFLNKLLTSVDGEIDNEIGGLISRYLRYHPINEFEPFFESLGLKPSEYIPRLPRNLMFLTDDGLLLHNYTVLCSYGVSRSKIGKIYKEATQVFRYDFEVLLSKLQAYEELGLSQFALVKFIVCSPYILVGDVNVPFVKVLEKLKSLGFETYWIERNLSEENIYSWSRMLEVLRLFNEMGCSNVQLVGLLGQHPDILFESSGETTLLLIGFLLKFGSTRSQICSMFLQFPQIQIMQFVLNLRKCLLVLNEIEMEVAEIQKIVCSHPLLLGSCALKSTNSLLSYLKIGKKRLSRYIQENPEALKKWVLGRRVEPLPDSEEDSKGKRIKFLLDIGFVENSNKMKEALKLFRGKGGELQDRFDCIVNAGLNHQDVCKMIKVSPQILNQKRDVLQMKIDVLVNHLGYPVSSLVNFPSYLSYTTQRVKLRVFMYNWLTGQGTIAPTLALSTVVAMAEKTFISQYVNHHPCGPQVWQELKGKMYSL</sequence>
<protein>
    <submittedName>
        <fullName evidence="4">Putative transcription regulator mTERF family</fullName>
    </submittedName>
</protein>
<dbReference type="Proteomes" id="UP000238479">
    <property type="component" value="Chromosome 3"/>
</dbReference>
<evidence type="ECO:0000313" key="4">
    <source>
        <dbReference type="EMBL" id="PRQ44511.1"/>
    </source>
</evidence>
<dbReference type="GO" id="GO:0003676">
    <property type="term" value="F:nucleic acid binding"/>
    <property type="evidence" value="ECO:0007669"/>
    <property type="project" value="InterPro"/>
</dbReference>
<dbReference type="OrthoDB" id="764594at2759"/>
<dbReference type="AlphaFoldDB" id="A0A2P6RDK9"/>
<dbReference type="OMA" id="IHRCLAF"/>
<dbReference type="FunFam" id="1.25.70.10:FF:000014">
    <property type="entry name" value="Transcription termination factor MTEF18, mitochondrial"/>
    <property type="match status" value="1"/>
</dbReference>
<dbReference type="Pfam" id="PF02536">
    <property type="entry name" value="mTERF"/>
    <property type="match status" value="2"/>
</dbReference>
<keyword evidence="2" id="KW-0804">Transcription</keyword>
<dbReference type="GO" id="GO:0006353">
    <property type="term" value="P:DNA-templated transcription termination"/>
    <property type="evidence" value="ECO:0007669"/>
    <property type="project" value="UniProtKB-KW"/>
</dbReference>
<dbReference type="FunFam" id="1.25.70.10:FF:000019">
    <property type="entry name" value="mTERF family protein"/>
    <property type="match status" value="1"/>
</dbReference>
<dbReference type="PANTHER" id="PTHR13068">
    <property type="entry name" value="CGI-12 PROTEIN-RELATED"/>
    <property type="match status" value="1"/>
</dbReference>
<comment type="caution">
    <text evidence="4">The sequence shown here is derived from an EMBL/GenBank/DDBJ whole genome shotgun (WGS) entry which is preliminary data.</text>
</comment>